<dbReference type="CDD" id="cd00614">
    <property type="entry name" value="CGS_like"/>
    <property type="match status" value="1"/>
</dbReference>
<dbReference type="Proteomes" id="UP000186817">
    <property type="component" value="Unassembled WGS sequence"/>
</dbReference>
<evidence type="ECO:0000256" key="5">
    <source>
        <dbReference type="ARBA" id="ARBA00093261"/>
    </source>
</evidence>
<dbReference type="FunFam" id="3.90.1150.10:FF:000033">
    <property type="entry name" value="Cystathionine gamma-synthase"/>
    <property type="match status" value="1"/>
</dbReference>
<name>A0A1Q9DY99_SYMMI</name>
<comment type="caution">
    <text evidence="10">The sequence shown here is derived from an EMBL/GenBank/DDBJ whole genome shotgun (WGS) entry which is preliminary data.</text>
</comment>
<dbReference type="InterPro" id="IPR015422">
    <property type="entry name" value="PyrdxlP-dep_Trfase_small"/>
</dbReference>
<accession>A0A1Q9DY99</accession>
<dbReference type="OMA" id="NAFQIIQ"/>
<dbReference type="GO" id="GO:0030170">
    <property type="term" value="F:pyridoxal phosphate binding"/>
    <property type="evidence" value="ECO:0007669"/>
    <property type="project" value="InterPro"/>
</dbReference>
<evidence type="ECO:0000256" key="4">
    <source>
        <dbReference type="ARBA" id="ARBA00093222"/>
    </source>
</evidence>
<evidence type="ECO:0000256" key="7">
    <source>
        <dbReference type="PIRSR" id="PIRSR001434-2"/>
    </source>
</evidence>
<feature type="modified residue" description="N6-(pyridoxal phosphate)lysine" evidence="7">
    <location>
        <position position="294"/>
    </location>
</feature>
<dbReference type="FunFam" id="3.40.640.10:FF:000046">
    <property type="entry name" value="Cystathionine gamma-lyase"/>
    <property type="match status" value="1"/>
</dbReference>
<keyword evidence="2 7" id="KW-0663">Pyridoxal phosphate</keyword>
<dbReference type="EC" id="2.5.1.160" evidence="6"/>
<feature type="coiled-coil region" evidence="9">
    <location>
        <begin position="49"/>
        <end position="76"/>
    </location>
</feature>
<dbReference type="PANTHER" id="PTHR11808:SF80">
    <property type="entry name" value="CYSTATHIONINE GAMMA-LYASE"/>
    <property type="match status" value="1"/>
</dbReference>
<reference evidence="10 11" key="1">
    <citation type="submission" date="2016-02" db="EMBL/GenBank/DDBJ databases">
        <title>Genome analysis of coral dinoflagellate symbionts highlights evolutionary adaptations to a symbiotic lifestyle.</title>
        <authorList>
            <person name="Aranda M."/>
            <person name="Li Y."/>
            <person name="Liew Y.J."/>
            <person name="Baumgarten S."/>
            <person name="Simakov O."/>
            <person name="Wilson M."/>
            <person name="Piel J."/>
            <person name="Ashoor H."/>
            <person name="Bougouffa S."/>
            <person name="Bajic V.B."/>
            <person name="Ryu T."/>
            <person name="Ravasi T."/>
            <person name="Bayer T."/>
            <person name="Micklem G."/>
            <person name="Kim H."/>
            <person name="Bhak J."/>
            <person name="Lajeunesse T.C."/>
            <person name="Voolstra C.R."/>
        </authorList>
    </citation>
    <scope>NUCLEOTIDE SEQUENCE [LARGE SCALE GENOMIC DNA]</scope>
    <source>
        <strain evidence="10 11">CCMP2467</strain>
    </source>
</reference>
<dbReference type="Gene3D" id="3.40.640.10">
    <property type="entry name" value="Type I PLP-dependent aspartate aminotransferase-like (Major domain)"/>
    <property type="match status" value="1"/>
</dbReference>
<comment type="catalytic activity">
    <reaction evidence="4">
        <text>O-succinyl-L-homoserine + L-cysteine = L,L-cystathionine + succinate + H(+)</text>
        <dbReference type="Rhea" id="RHEA:20397"/>
        <dbReference type="ChEBI" id="CHEBI:15378"/>
        <dbReference type="ChEBI" id="CHEBI:30031"/>
        <dbReference type="ChEBI" id="CHEBI:35235"/>
        <dbReference type="ChEBI" id="CHEBI:57661"/>
        <dbReference type="ChEBI" id="CHEBI:58161"/>
    </reaction>
</comment>
<dbReference type="GO" id="GO:0019346">
    <property type="term" value="P:transsulfuration"/>
    <property type="evidence" value="ECO:0007669"/>
    <property type="project" value="InterPro"/>
</dbReference>
<dbReference type="PANTHER" id="PTHR11808">
    <property type="entry name" value="TRANS-SULFURATION ENZYME FAMILY MEMBER"/>
    <property type="match status" value="1"/>
</dbReference>
<dbReference type="EMBL" id="LSRX01000339">
    <property type="protein sequence ID" value="OLQ00120.1"/>
    <property type="molecule type" value="Genomic_DNA"/>
</dbReference>
<dbReference type="Gene3D" id="3.90.1150.10">
    <property type="entry name" value="Aspartate Aminotransferase, domain 1"/>
    <property type="match status" value="1"/>
</dbReference>
<comment type="pathway">
    <text evidence="3">Amino-acid biosynthesis; L-methionine biosynthesis via de novo pathway; L-cystathionine from O-succinyl-L-homoserine: step 1/1.</text>
</comment>
<organism evidence="10 11">
    <name type="scientific">Symbiodinium microadriaticum</name>
    <name type="common">Dinoflagellate</name>
    <name type="synonym">Zooxanthella microadriatica</name>
    <dbReference type="NCBI Taxonomy" id="2951"/>
    <lineage>
        <taxon>Eukaryota</taxon>
        <taxon>Sar</taxon>
        <taxon>Alveolata</taxon>
        <taxon>Dinophyceae</taxon>
        <taxon>Suessiales</taxon>
        <taxon>Symbiodiniaceae</taxon>
        <taxon>Symbiodinium</taxon>
    </lineage>
</organism>
<comment type="catalytic activity">
    <reaction evidence="5">
        <text>O-phospho-L-homoserine + L-cysteine = L,L-cystathionine + phosphate</text>
        <dbReference type="Rhea" id="RHEA:80891"/>
        <dbReference type="ChEBI" id="CHEBI:35235"/>
        <dbReference type="ChEBI" id="CHEBI:43474"/>
        <dbReference type="ChEBI" id="CHEBI:57590"/>
        <dbReference type="ChEBI" id="CHEBI:58161"/>
        <dbReference type="EC" id="2.5.1.160"/>
    </reaction>
</comment>
<dbReference type="SUPFAM" id="SSF53383">
    <property type="entry name" value="PLP-dependent transferases"/>
    <property type="match status" value="1"/>
</dbReference>
<keyword evidence="11" id="KW-1185">Reference proteome</keyword>
<evidence type="ECO:0000256" key="2">
    <source>
        <dbReference type="ARBA" id="ARBA00022898"/>
    </source>
</evidence>
<keyword evidence="10" id="KW-0456">Lyase</keyword>
<dbReference type="InterPro" id="IPR000277">
    <property type="entry name" value="Cys/Met-Metab_PyrdxlP-dep_enz"/>
</dbReference>
<dbReference type="GO" id="GO:0005737">
    <property type="term" value="C:cytoplasm"/>
    <property type="evidence" value="ECO:0007669"/>
    <property type="project" value="TreeGrafter"/>
</dbReference>
<keyword evidence="9" id="KW-0175">Coiled coil</keyword>
<comment type="similarity">
    <text evidence="8">Belongs to the trans-sulfuration enzymes family.</text>
</comment>
<evidence type="ECO:0000256" key="6">
    <source>
        <dbReference type="ARBA" id="ARBA00093596"/>
    </source>
</evidence>
<dbReference type="GO" id="GO:0009086">
    <property type="term" value="P:methionine biosynthetic process"/>
    <property type="evidence" value="ECO:0007669"/>
    <property type="project" value="UniProtKB-ARBA"/>
</dbReference>
<sequence>MRNERTASGSRAVGRRRTFRFARLNCSLPRSFWFAWEALSLVSTTLKCMQYDDDEEEKQEEQKEEAEETMQRFRLQRLAAAVRHQATKSGTWLEGELNLDTNMVHAAVTPEPKSGAILTPLFLSTTFIQESVEKYLDKGYSYSRTNNPTVTALEEKLAKVENGFGSSAFGTGMAATTSAISATMQAGDHCVISDCSYGGTNRSCREFFTPLNMEFDFVDFRDPENVKKAMKPNTKLVFSETPANPVLSLTDIEAVSKIAHEAGAKHVVDATFATPVICRPLDWGADMVIQSLTKYYEGHNMMTGGAVISKDKEMHEKVKWVQNVHGNIINPFAAYIILQTSKTMHLRMRKQSENAMAIAQFLEKHPKVTKVVYPGLASHPQKALADKYHRDGLHGGMLWFDIVGGSEAGTKLMNVCQRPWSLCENLGATESIITACAVMTHANMLKEDRLKVGITDGFIRISCGIEDSADLIRALEVALAQI</sequence>
<dbReference type="OrthoDB" id="3512640at2759"/>
<evidence type="ECO:0000313" key="10">
    <source>
        <dbReference type="EMBL" id="OLQ00120.1"/>
    </source>
</evidence>
<dbReference type="PIRSF" id="PIRSF001434">
    <property type="entry name" value="CGS"/>
    <property type="match status" value="1"/>
</dbReference>
<dbReference type="GO" id="GO:0016846">
    <property type="term" value="F:carbon-sulfur lyase activity"/>
    <property type="evidence" value="ECO:0007669"/>
    <property type="project" value="TreeGrafter"/>
</dbReference>
<evidence type="ECO:0000256" key="1">
    <source>
        <dbReference type="ARBA" id="ARBA00001933"/>
    </source>
</evidence>
<comment type="cofactor">
    <cofactor evidence="1 8">
        <name>pyridoxal 5'-phosphate</name>
        <dbReference type="ChEBI" id="CHEBI:597326"/>
    </cofactor>
</comment>
<proteinExistence type="inferred from homology"/>
<evidence type="ECO:0000256" key="8">
    <source>
        <dbReference type="RuleBase" id="RU362118"/>
    </source>
</evidence>
<dbReference type="InterPro" id="IPR015424">
    <property type="entry name" value="PyrdxlP-dep_Trfase"/>
</dbReference>
<dbReference type="AlphaFoldDB" id="A0A1Q9DY99"/>
<evidence type="ECO:0000256" key="9">
    <source>
        <dbReference type="SAM" id="Coils"/>
    </source>
</evidence>
<dbReference type="InterPro" id="IPR015421">
    <property type="entry name" value="PyrdxlP-dep_Trfase_major"/>
</dbReference>
<dbReference type="Pfam" id="PF01053">
    <property type="entry name" value="Cys_Met_Meta_PP"/>
    <property type="match status" value="1"/>
</dbReference>
<evidence type="ECO:0000313" key="11">
    <source>
        <dbReference type="Proteomes" id="UP000186817"/>
    </source>
</evidence>
<evidence type="ECO:0000256" key="3">
    <source>
        <dbReference type="ARBA" id="ARBA00060510"/>
    </source>
</evidence>
<protein>
    <recommendedName>
        <fullName evidence="6">plant cystathionine gamma-synthase</fullName>
        <ecNumber evidence="6">2.5.1.160</ecNumber>
    </recommendedName>
</protein>
<gene>
    <name evidence="10" type="primary">metC</name>
    <name evidence="10" type="ORF">AK812_SmicGene17266</name>
</gene>